<dbReference type="RefSeq" id="WP_221875607.1">
    <property type="nucleotide sequence ID" value="NZ_JACWFH010000036.1"/>
</dbReference>
<sequence>MSGTLFEAALYFEKVFRESKEYQNLQRLYQALNQDPQAKQLYHQINQLHTQLHQKQMMGQEIQQQEIAALQKMETAAQQNQTFKRLMEADHQVNMLMVELNRIISKPLEELYGHLGEK</sequence>
<dbReference type="Proteomes" id="UP000769780">
    <property type="component" value="Unassembled WGS sequence"/>
</dbReference>
<dbReference type="SUPFAM" id="SSF158622">
    <property type="entry name" value="YheA/YmcA-like"/>
    <property type="match status" value="1"/>
</dbReference>
<reference evidence="1 2" key="1">
    <citation type="submission" date="2020-07" db="EMBL/GenBank/DDBJ databases">
        <title>Fungal Genomes of the International Space Station.</title>
        <authorList>
            <person name="Seuylemezian A."/>
            <person name="Singh N.K."/>
            <person name="Wood J."/>
            <person name="Venkateswaran K."/>
        </authorList>
    </citation>
    <scope>NUCLEOTIDE SEQUENCE [LARGE SCALE GENOMIC DNA]</scope>
    <source>
        <strain evidence="1 2">PL-B2</strain>
    </source>
</reference>
<keyword evidence="2" id="KW-1185">Reference proteome</keyword>
<accession>A0ABS7KAW1</accession>
<gene>
    <name evidence="1" type="ORF">H0185_21715</name>
</gene>
<protein>
    <submittedName>
        <fullName evidence="1">YlbF family regulator</fullName>
    </submittedName>
</protein>
<organism evidence="1 2">
    <name type="scientific">Mesobacillus maritimus</name>
    <dbReference type="NCBI Taxonomy" id="1643336"/>
    <lineage>
        <taxon>Bacteria</taxon>
        <taxon>Bacillati</taxon>
        <taxon>Bacillota</taxon>
        <taxon>Bacilli</taxon>
        <taxon>Bacillales</taxon>
        <taxon>Bacillaceae</taxon>
        <taxon>Mesobacillus</taxon>
    </lineage>
</organism>
<evidence type="ECO:0000313" key="2">
    <source>
        <dbReference type="Proteomes" id="UP000769780"/>
    </source>
</evidence>
<dbReference type="Pfam" id="PF06133">
    <property type="entry name" value="Com_YlbF"/>
    <property type="match status" value="1"/>
</dbReference>
<dbReference type="InterPro" id="IPR010368">
    <property type="entry name" value="Com_YlbF"/>
</dbReference>
<name>A0ABS7KAW1_9BACI</name>
<dbReference type="Gene3D" id="1.20.1500.10">
    <property type="entry name" value="YheA/YmcA-like"/>
    <property type="match status" value="1"/>
</dbReference>
<evidence type="ECO:0000313" key="1">
    <source>
        <dbReference type="EMBL" id="MBY0099389.1"/>
    </source>
</evidence>
<comment type="caution">
    <text evidence="1">The sequence shown here is derived from an EMBL/GenBank/DDBJ whole genome shotgun (WGS) entry which is preliminary data.</text>
</comment>
<dbReference type="EMBL" id="JACWFH010000036">
    <property type="protein sequence ID" value="MBY0099389.1"/>
    <property type="molecule type" value="Genomic_DNA"/>
</dbReference>
<proteinExistence type="predicted"/>
<dbReference type="InterPro" id="IPR023378">
    <property type="entry name" value="YheA/YmcA-like_dom_sf"/>
</dbReference>